<evidence type="ECO:0000313" key="6">
    <source>
        <dbReference type="Proteomes" id="UP000694257"/>
    </source>
</evidence>
<dbReference type="Pfam" id="PF00005">
    <property type="entry name" value="ABC_tran"/>
    <property type="match status" value="1"/>
</dbReference>
<evidence type="ECO:0000256" key="1">
    <source>
        <dbReference type="ARBA" id="ARBA00005417"/>
    </source>
</evidence>
<reference evidence="5 6" key="1">
    <citation type="submission" date="2021-07" db="EMBL/GenBank/DDBJ databases">
        <title>Whole Genome Sequence of Nocardia Iowensis.</title>
        <authorList>
            <person name="Lamm A."/>
            <person name="Collins-Fairclough A.M."/>
            <person name="Bunk B."/>
            <person name="Sproer C."/>
        </authorList>
    </citation>
    <scope>NUCLEOTIDE SEQUENCE [LARGE SCALE GENOMIC DNA]</scope>
    <source>
        <strain evidence="5 6">NRRL 5646</strain>
    </source>
</reference>
<accession>A0ABX8RUX1</accession>
<dbReference type="GO" id="GO:0005524">
    <property type="term" value="F:ATP binding"/>
    <property type="evidence" value="ECO:0007669"/>
    <property type="project" value="UniProtKB-KW"/>
</dbReference>
<evidence type="ECO:0000313" key="5">
    <source>
        <dbReference type="EMBL" id="QXN93086.1"/>
    </source>
</evidence>
<comment type="similarity">
    <text evidence="1">Belongs to the ABC transporter superfamily.</text>
</comment>
<dbReference type="Proteomes" id="UP000694257">
    <property type="component" value="Chromosome"/>
</dbReference>
<evidence type="ECO:0000256" key="2">
    <source>
        <dbReference type="ARBA" id="ARBA00022448"/>
    </source>
</evidence>
<keyword evidence="3" id="KW-0029">Amino-acid transport</keyword>
<dbReference type="RefSeq" id="WP_218474838.1">
    <property type="nucleotide sequence ID" value="NZ_BAABJN010000001.1"/>
</dbReference>
<protein>
    <submittedName>
        <fullName evidence="5">ABC transporter ATP-binding protein</fullName>
    </submittedName>
</protein>
<keyword evidence="6" id="KW-1185">Reference proteome</keyword>
<dbReference type="EMBL" id="CP078145">
    <property type="protein sequence ID" value="QXN93086.1"/>
    <property type="molecule type" value="Genomic_DNA"/>
</dbReference>
<feature type="domain" description="ABC transporter" evidence="4">
    <location>
        <begin position="20"/>
        <end position="255"/>
    </location>
</feature>
<name>A0ABX8RUX1_NOCIO</name>
<dbReference type="InterPro" id="IPR017871">
    <property type="entry name" value="ABC_transporter-like_CS"/>
</dbReference>
<gene>
    <name evidence="5" type="ORF">KV110_08260</name>
</gene>
<keyword evidence="2" id="KW-0813">Transport</keyword>
<dbReference type="PANTHER" id="PTHR43820:SF4">
    <property type="entry name" value="HIGH-AFFINITY BRANCHED-CHAIN AMINO ACID TRANSPORT ATP-BINDING PROTEIN LIVF"/>
    <property type="match status" value="1"/>
</dbReference>
<organism evidence="5 6">
    <name type="scientific">Nocardia iowensis</name>
    <dbReference type="NCBI Taxonomy" id="204891"/>
    <lineage>
        <taxon>Bacteria</taxon>
        <taxon>Bacillati</taxon>
        <taxon>Actinomycetota</taxon>
        <taxon>Actinomycetes</taxon>
        <taxon>Mycobacteriales</taxon>
        <taxon>Nocardiaceae</taxon>
        <taxon>Nocardia</taxon>
    </lineage>
</organism>
<dbReference type="PROSITE" id="PS00211">
    <property type="entry name" value="ABC_TRANSPORTER_1"/>
    <property type="match status" value="1"/>
</dbReference>
<proteinExistence type="inferred from homology"/>
<keyword evidence="5" id="KW-0067">ATP-binding</keyword>
<evidence type="ECO:0000256" key="3">
    <source>
        <dbReference type="ARBA" id="ARBA00022970"/>
    </source>
</evidence>
<dbReference type="SMART" id="SM00382">
    <property type="entry name" value="AAA"/>
    <property type="match status" value="1"/>
</dbReference>
<dbReference type="PANTHER" id="PTHR43820">
    <property type="entry name" value="HIGH-AFFINITY BRANCHED-CHAIN AMINO ACID TRANSPORT ATP-BINDING PROTEIN LIVF"/>
    <property type="match status" value="1"/>
</dbReference>
<sequence length="257" mass="27273">MFEPDRFRQNNESPPVTPALEVEDLSISYGGVLGLAGANLMVPANGAVSLLGPNGAGKSTLLRAASGLLSLHGGRVVGGRVRYFGDDITRTDAARLVRSGLVQVLEGRHVFTEMTVSENLSCGAFTRRSGVAEAKEHMLEVFPRLRRHRGTRAGLLSGGEQQMLAIARAMMARPRLLLLDEPSLGLAPVMTAAIGQALCRINESGTSIMLVDQSTALARAVTTWSYLLDTGSVRADGATEALLADDDVKSVYLGVRS</sequence>
<dbReference type="CDD" id="cd03224">
    <property type="entry name" value="ABC_TM1139_LivF_branched"/>
    <property type="match status" value="1"/>
</dbReference>
<dbReference type="InterPro" id="IPR052156">
    <property type="entry name" value="BCAA_Transport_ATP-bd_LivF"/>
</dbReference>
<dbReference type="InterPro" id="IPR003439">
    <property type="entry name" value="ABC_transporter-like_ATP-bd"/>
</dbReference>
<keyword evidence="5" id="KW-0547">Nucleotide-binding</keyword>
<dbReference type="PROSITE" id="PS50893">
    <property type="entry name" value="ABC_TRANSPORTER_2"/>
    <property type="match status" value="1"/>
</dbReference>
<evidence type="ECO:0000259" key="4">
    <source>
        <dbReference type="PROSITE" id="PS50893"/>
    </source>
</evidence>
<dbReference type="InterPro" id="IPR003593">
    <property type="entry name" value="AAA+_ATPase"/>
</dbReference>